<gene>
    <name evidence="1" type="ORF">F5148DRAFT_983456</name>
</gene>
<reference evidence="1" key="1">
    <citation type="submission" date="2021-03" db="EMBL/GenBank/DDBJ databases">
        <title>Evolutionary priming and transition to the ectomycorrhizal habit in an iconic lineage of mushroom-forming fungi: is preadaptation a requirement?</title>
        <authorList>
            <consortium name="DOE Joint Genome Institute"/>
            <person name="Looney B.P."/>
            <person name="Miyauchi S."/>
            <person name="Morin E."/>
            <person name="Drula E."/>
            <person name="Courty P.E."/>
            <person name="Chicoki N."/>
            <person name="Fauchery L."/>
            <person name="Kohler A."/>
            <person name="Kuo A."/>
            <person name="LaButti K."/>
            <person name="Pangilinan J."/>
            <person name="Lipzen A."/>
            <person name="Riley R."/>
            <person name="Andreopoulos W."/>
            <person name="He G."/>
            <person name="Johnson J."/>
            <person name="Barry K.W."/>
            <person name="Grigoriev I.V."/>
            <person name="Nagy L."/>
            <person name="Hibbett D."/>
            <person name="Henrissat B."/>
            <person name="Matheny P.B."/>
            <person name="Labbe J."/>
            <person name="Martin A.F."/>
        </authorList>
    </citation>
    <scope>NUCLEOTIDE SEQUENCE</scope>
    <source>
        <strain evidence="1">BPL698</strain>
    </source>
</reference>
<proteinExistence type="predicted"/>
<sequence length="264" mass="29108">MVPRRSSLDRDQRPILPPGLSTSPGAHSNGSGQPSAAPQFTPGRSRRDSSPPAPPPIQSARRESFSLGPQPPVQPVVWDPASAATQPTSQPVRRDSIVLPPPQSIHRTSISIVPQPPAPLRRTTDPLPIEAPPPQIAVRRLSESASRGQGTLVSTRVRFNDENLICPSPIPMHERRKGFHNRRGDQLWTNKGDYKPVTPGQEYPLDLANYPDWGEGWMNEEGVRIDMQHRLIPKAPLRSALKRPRQMSNAAAHPPLPFLQAVRP</sequence>
<name>A0ACC0U3B0_9AGAM</name>
<protein>
    <submittedName>
        <fullName evidence="1">Uncharacterized protein</fullName>
    </submittedName>
</protein>
<dbReference type="EMBL" id="JAGFNK010000199">
    <property type="protein sequence ID" value="KAI9459383.1"/>
    <property type="molecule type" value="Genomic_DNA"/>
</dbReference>
<evidence type="ECO:0000313" key="1">
    <source>
        <dbReference type="EMBL" id="KAI9459383.1"/>
    </source>
</evidence>
<comment type="caution">
    <text evidence="1">The sequence shown here is derived from an EMBL/GenBank/DDBJ whole genome shotgun (WGS) entry which is preliminary data.</text>
</comment>
<keyword evidence="2" id="KW-1185">Reference proteome</keyword>
<evidence type="ECO:0000313" key="2">
    <source>
        <dbReference type="Proteomes" id="UP001207468"/>
    </source>
</evidence>
<accession>A0ACC0U3B0</accession>
<organism evidence="1 2">
    <name type="scientific">Russula earlei</name>
    <dbReference type="NCBI Taxonomy" id="71964"/>
    <lineage>
        <taxon>Eukaryota</taxon>
        <taxon>Fungi</taxon>
        <taxon>Dikarya</taxon>
        <taxon>Basidiomycota</taxon>
        <taxon>Agaricomycotina</taxon>
        <taxon>Agaricomycetes</taxon>
        <taxon>Russulales</taxon>
        <taxon>Russulaceae</taxon>
        <taxon>Russula</taxon>
    </lineage>
</organism>
<dbReference type="Proteomes" id="UP001207468">
    <property type="component" value="Unassembled WGS sequence"/>
</dbReference>